<feature type="region of interest" description="Disordered" evidence="1">
    <location>
        <begin position="27"/>
        <end position="51"/>
    </location>
</feature>
<reference evidence="3" key="1">
    <citation type="submission" date="2014-12" db="EMBL/GenBank/DDBJ databases">
        <title>Genome Sequence of Valsa Canker Pathogens Uncovers a Specific Adaption of Colonization on Woody Bark.</title>
        <authorList>
            <person name="Yin Z."/>
            <person name="Liu H."/>
            <person name="Gao X."/>
            <person name="Li Z."/>
            <person name="Song N."/>
            <person name="Ke X."/>
            <person name="Dai Q."/>
            <person name="Wu Y."/>
            <person name="Sun Y."/>
            <person name="Xu J.-R."/>
            <person name="Kang Z.K."/>
            <person name="Wang L."/>
            <person name="Huang L."/>
        </authorList>
    </citation>
    <scope>NUCLEOTIDE SEQUENCE [LARGE SCALE GENOMIC DNA]</scope>
    <source>
        <strain evidence="3">SXYL134</strain>
    </source>
</reference>
<name>A0A194UZ55_CYTMA</name>
<dbReference type="Proteomes" id="UP000078576">
    <property type="component" value="Unassembled WGS sequence"/>
</dbReference>
<dbReference type="AlphaFoldDB" id="A0A194UZ55"/>
<proteinExistence type="predicted"/>
<dbReference type="EMBL" id="KN714694">
    <property type="protein sequence ID" value="KUI56934.1"/>
    <property type="molecule type" value="Genomic_DNA"/>
</dbReference>
<protein>
    <submittedName>
        <fullName evidence="2">Uncharacterized protein</fullName>
    </submittedName>
</protein>
<keyword evidence="3" id="KW-1185">Reference proteome</keyword>
<accession>A0A194UZ55</accession>
<organism evidence="2 3">
    <name type="scientific">Cytospora mali</name>
    <name type="common">Apple Valsa canker fungus</name>
    <name type="synonym">Valsa mali</name>
    <dbReference type="NCBI Taxonomy" id="578113"/>
    <lineage>
        <taxon>Eukaryota</taxon>
        <taxon>Fungi</taxon>
        <taxon>Dikarya</taxon>
        <taxon>Ascomycota</taxon>
        <taxon>Pezizomycotina</taxon>
        <taxon>Sordariomycetes</taxon>
        <taxon>Sordariomycetidae</taxon>
        <taxon>Diaporthales</taxon>
        <taxon>Cytosporaceae</taxon>
        <taxon>Cytospora</taxon>
    </lineage>
</organism>
<evidence type="ECO:0000256" key="1">
    <source>
        <dbReference type="SAM" id="MobiDB-lite"/>
    </source>
</evidence>
<sequence length="121" mass="13464">MPVFISVPGMHFVSSGRQANMQISGKLRRSLRRTASQRSDPAQPPGGGQDVLCSVVTTDGGRNFGCQRKKSSTRCNISEFKDLEQSKNSQRAGVRWHIDYTNFQVLNNAWLIPSSRVLAVR</sequence>
<evidence type="ECO:0000313" key="3">
    <source>
        <dbReference type="Proteomes" id="UP000078576"/>
    </source>
</evidence>
<evidence type="ECO:0000313" key="2">
    <source>
        <dbReference type="EMBL" id="KUI56934.1"/>
    </source>
</evidence>
<gene>
    <name evidence="2" type="ORF">VP1G_10860</name>
</gene>